<evidence type="ECO:0000256" key="1">
    <source>
        <dbReference type="ARBA" id="ARBA00022723"/>
    </source>
</evidence>
<keyword evidence="1" id="KW-0479">Metal-binding</keyword>
<feature type="domain" description="B30.2/SPRY" evidence="4">
    <location>
        <begin position="1"/>
        <end position="164"/>
    </location>
</feature>
<protein>
    <recommendedName>
        <fullName evidence="4">B30.2/SPRY domain-containing protein</fullName>
    </recommendedName>
</protein>
<feature type="non-terminal residue" evidence="5">
    <location>
        <position position="1"/>
    </location>
</feature>
<dbReference type="SMART" id="SM00589">
    <property type="entry name" value="PRY"/>
    <property type="match status" value="1"/>
</dbReference>
<comment type="caution">
    <text evidence="5">The sequence shown here is derived from an EMBL/GenBank/DDBJ whole genome shotgun (WGS) entry which is preliminary data.</text>
</comment>
<dbReference type="PROSITE" id="PS50188">
    <property type="entry name" value="B302_SPRY"/>
    <property type="match status" value="1"/>
</dbReference>
<evidence type="ECO:0000256" key="3">
    <source>
        <dbReference type="ARBA" id="ARBA00022833"/>
    </source>
</evidence>
<dbReference type="SMART" id="SM00449">
    <property type="entry name" value="SPRY"/>
    <property type="match status" value="1"/>
</dbReference>
<dbReference type="Pfam" id="PF00622">
    <property type="entry name" value="SPRY"/>
    <property type="match status" value="1"/>
</dbReference>
<evidence type="ECO:0000256" key="2">
    <source>
        <dbReference type="ARBA" id="ARBA00022771"/>
    </source>
</evidence>
<evidence type="ECO:0000313" key="6">
    <source>
        <dbReference type="Proteomes" id="UP001529510"/>
    </source>
</evidence>
<keyword evidence="6" id="KW-1185">Reference proteome</keyword>
<dbReference type="EMBL" id="JAMKFB020000015">
    <property type="protein sequence ID" value="KAL0174304.1"/>
    <property type="molecule type" value="Genomic_DNA"/>
</dbReference>
<name>A0ABD0PJR1_CIRMR</name>
<dbReference type="CDD" id="cd16040">
    <property type="entry name" value="SPRY_PRY_SNTX"/>
    <property type="match status" value="1"/>
</dbReference>
<evidence type="ECO:0000313" key="5">
    <source>
        <dbReference type="EMBL" id="KAL0174304.1"/>
    </source>
</evidence>
<dbReference type="InterPro" id="IPR003877">
    <property type="entry name" value="SPRY_dom"/>
</dbReference>
<organism evidence="5 6">
    <name type="scientific">Cirrhinus mrigala</name>
    <name type="common">Mrigala</name>
    <dbReference type="NCBI Taxonomy" id="683832"/>
    <lineage>
        <taxon>Eukaryota</taxon>
        <taxon>Metazoa</taxon>
        <taxon>Chordata</taxon>
        <taxon>Craniata</taxon>
        <taxon>Vertebrata</taxon>
        <taxon>Euteleostomi</taxon>
        <taxon>Actinopterygii</taxon>
        <taxon>Neopterygii</taxon>
        <taxon>Teleostei</taxon>
        <taxon>Ostariophysi</taxon>
        <taxon>Cypriniformes</taxon>
        <taxon>Cyprinidae</taxon>
        <taxon>Labeoninae</taxon>
        <taxon>Labeonini</taxon>
        <taxon>Cirrhinus</taxon>
    </lineage>
</organism>
<dbReference type="InterPro" id="IPR006574">
    <property type="entry name" value="PRY"/>
</dbReference>
<dbReference type="Proteomes" id="UP001529510">
    <property type="component" value="Unassembled WGS sequence"/>
</dbReference>
<dbReference type="GO" id="GO:0008270">
    <property type="term" value="F:zinc ion binding"/>
    <property type="evidence" value="ECO:0007669"/>
    <property type="project" value="UniProtKB-KW"/>
</dbReference>
<dbReference type="InterPro" id="IPR001870">
    <property type="entry name" value="B30.2/SPRY"/>
</dbReference>
<reference evidence="5 6" key="1">
    <citation type="submission" date="2024-05" db="EMBL/GenBank/DDBJ databases">
        <title>Genome sequencing and assembly of Indian major carp, Cirrhinus mrigala (Hamilton, 1822).</title>
        <authorList>
            <person name="Mohindra V."/>
            <person name="Chowdhury L.M."/>
            <person name="Lal K."/>
            <person name="Jena J.K."/>
        </authorList>
    </citation>
    <scope>NUCLEOTIDE SEQUENCE [LARGE SCALE GENOMIC DNA]</scope>
    <source>
        <strain evidence="5">CM1030</strain>
        <tissue evidence="5">Blood</tissue>
    </source>
</reference>
<evidence type="ECO:0000259" key="4">
    <source>
        <dbReference type="PROSITE" id="PS50188"/>
    </source>
</evidence>
<dbReference type="PANTHER" id="PTHR25465:SF5">
    <property type="entry name" value="E3 UBIQUITIN_ISG15 LIGASE TRIM25-RELATED"/>
    <property type="match status" value="1"/>
</dbReference>
<dbReference type="SUPFAM" id="SSF49899">
    <property type="entry name" value="Concanavalin A-like lectins/glucanases"/>
    <property type="match status" value="1"/>
</dbReference>
<keyword evidence="3" id="KW-0862">Zinc</keyword>
<dbReference type="Pfam" id="PF13765">
    <property type="entry name" value="PRY"/>
    <property type="match status" value="1"/>
</dbReference>
<dbReference type="AlphaFoldDB" id="A0ABD0PJR1"/>
<proteinExistence type="predicted"/>
<sequence length="164" mass="18529">SRQLTLDPNTAFKHFSLSENNRVVTATDTVQPYPDHTDRFDQESVRGRCYWEVEWRGVAVSIAVSYNSITRKGGVFQYLLGRNAQSWCLYCSPSGYLFLHDNIQTDLAVKPISSRIGAYVDHSAGTLSFYAVSDTMSLIHTVQTTFTQPLYPGFYLHESSVKLC</sequence>
<gene>
    <name evidence="5" type="ORF">M9458_030272</name>
</gene>
<dbReference type="InterPro" id="IPR013320">
    <property type="entry name" value="ConA-like_dom_sf"/>
</dbReference>
<accession>A0ABD0PJR1</accession>
<keyword evidence="2" id="KW-0863">Zinc-finger</keyword>
<dbReference type="Gene3D" id="2.60.120.920">
    <property type="match status" value="1"/>
</dbReference>
<dbReference type="InterPro" id="IPR051051">
    <property type="entry name" value="E3_ubiq-ligase_TRIM/RNF"/>
</dbReference>
<dbReference type="InterPro" id="IPR003879">
    <property type="entry name" value="Butyrophylin_SPRY"/>
</dbReference>
<dbReference type="InterPro" id="IPR043136">
    <property type="entry name" value="B30.2/SPRY_sf"/>
</dbReference>
<dbReference type="PANTHER" id="PTHR25465">
    <property type="entry name" value="B-BOX DOMAIN CONTAINING"/>
    <property type="match status" value="1"/>
</dbReference>
<dbReference type="GO" id="GO:0005737">
    <property type="term" value="C:cytoplasm"/>
    <property type="evidence" value="ECO:0007669"/>
    <property type="project" value="UniProtKB-ARBA"/>
</dbReference>
<dbReference type="PRINTS" id="PR01407">
    <property type="entry name" value="BUTYPHLNCDUF"/>
</dbReference>